<feature type="site" description="Electron transfer via tryptophanyl radical" evidence="5">
    <location>
        <position position="291"/>
    </location>
</feature>
<dbReference type="GO" id="GO:0006950">
    <property type="term" value="P:response to stress"/>
    <property type="evidence" value="ECO:0007669"/>
    <property type="project" value="UniProtKB-ARBA"/>
</dbReference>
<dbReference type="Pfam" id="PF03441">
    <property type="entry name" value="FAD_binding_7"/>
    <property type="match status" value="1"/>
</dbReference>
<reference evidence="9" key="1">
    <citation type="journal article" date="2021" name="Int. J. Syst. Evol. Microbiol.">
        <title>Actinocatenispora comari sp. nov., an endophytic actinomycete isolated from aerial parts of Comarum salesowianum.</title>
        <authorList>
            <person name="Oyunbileg N."/>
            <person name="Iizaka Y."/>
            <person name="Hamada M."/>
            <person name="Davaapurev B.O."/>
            <person name="Fukumoto A."/>
            <person name="Tsetseg B."/>
            <person name="Kato F."/>
            <person name="Tamura T."/>
            <person name="Batkhuu J."/>
            <person name="Anzai Y."/>
        </authorList>
    </citation>
    <scope>NUCLEOTIDE SEQUENCE [LARGE SCALE GENOMIC DNA]</scope>
    <source>
        <strain evidence="9">NUM-2625</strain>
    </source>
</reference>
<dbReference type="PRINTS" id="PR00147">
    <property type="entry name" value="DNAPHOTLYASE"/>
</dbReference>
<organism evidence="8 9">
    <name type="scientific">Actinocatenispora comari</name>
    <dbReference type="NCBI Taxonomy" id="2807577"/>
    <lineage>
        <taxon>Bacteria</taxon>
        <taxon>Bacillati</taxon>
        <taxon>Actinomycetota</taxon>
        <taxon>Actinomycetes</taxon>
        <taxon>Micromonosporales</taxon>
        <taxon>Micromonosporaceae</taxon>
        <taxon>Actinocatenispora</taxon>
    </lineage>
</organism>
<evidence type="ECO:0000256" key="2">
    <source>
        <dbReference type="ARBA" id="ARBA00022827"/>
    </source>
</evidence>
<sequence length="443" mass="49198">MSEEPTAIVLFTRDLRVHDNPALELACRLARRVVPLFVVHEGLGFATANRGRFLRESLADLRESLRGVGGELIVRYGDPVTELMRLAGEVRAEAIVLARDVSRYAQRRAARIVRAAERQRVRVEFVDAVTVARPAALTPSGGGDHFRVFTPYWRVWSAYERRSVASPPLRIEVPSGLRCGRLPPARSTRAELPDGGEAAARRRMRAWLAGGLVDYADRHDDLPGDATSRLSADLHFGCLSPLELAVAAERVGGDGADAYVRQLCWRDFHAQVTYAFPDITRADYRPRPRDWRDDPDALDAWRCGRTGLPIVDAGMRQLAAEGFLHNRARLLVASFLTKQLGLHWSGGARHFFDHLVDGDIANNAGNWQWVAGTGNDTRPNRRFSLLRQAQRFDPQGDYVRRYIPELAGVAGAAVHTPWRLGRLPAGYPPPLLDPGGGQGGRHR</sequence>
<dbReference type="AlphaFoldDB" id="A0A8J4AGM6"/>
<evidence type="ECO:0000313" key="8">
    <source>
        <dbReference type="EMBL" id="GIL30946.1"/>
    </source>
</evidence>
<feature type="binding site" evidence="4">
    <location>
        <begin position="357"/>
        <end position="359"/>
    </location>
    <ligand>
        <name>FAD</name>
        <dbReference type="ChEBI" id="CHEBI:57692"/>
    </ligand>
</feature>
<evidence type="ECO:0000256" key="6">
    <source>
        <dbReference type="RuleBase" id="RU004182"/>
    </source>
</evidence>
<feature type="binding site" evidence="4">
    <location>
        <position position="259"/>
    </location>
    <ligand>
        <name>FAD</name>
        <dbReference type="ChEBI" id="CHEBI:57692"/>
    </ligand>
</feature>
<dbReference type="Pfam" id="PF00875">
    <property type="entry name" value="DNA_photolyase"/>
    <property type="match status" value="1"/>
</dbReference>
<dbReference type="InterPro" id="IPR036155">
    <property type="entry name" value="Crypto/Photolyase_N_sf"/>
</dbReference>
<evidence type="ECO:0000256" key="3">
    <source>
        <dbReference type="ARBA" id="ARBA00022991"/>
    </source>
</evidence>
<evidence type="ECO:0000256" key="5">
    <source>
        <dbReference type="PIRSR" id="PIRSR602081-2"/>
    </source>
</evidence>
<dbReference type="PROSITE" id="PS51645">
    <property type="entry name" value="PHR_CRY_ALPHA_BETA"/>
    <property type="match status" value="1"/>
</dbReference>
<dbReference type="SUPFAM" id="SSF48173">
    <property type="entry name" value="Cryptochrome/photolyase FAD-binding domain"/>
    <property type="match status" value="1"/>
</dbReference>
<comment type="cofactor">
    <cofactor evidence="4">
        <name>FAD</name>
        <dbReference type="ChEBI" id="CHEBI:57692"/>
    </cofactor>
    <text evidence="4">Binds 1 FAD per subunit.</text>
</comment>
<feature type="domain" description="Photolyase/cryptochrome alpha/beta" evidence="7">
    <location>
        <begin position="5"/>
        <end position="131"/>
    </location>
</feature>
<dbReference type="Gene3D" id="1.25.40.80">
    <property type="match status" value="1"/>
</dbReference>
<dbReference type="Proteomes" id="UP000614996">
    <property type="component" value="Unassembled WGS sequence"/>
</dbReference>
<dbReference type="GO" id="GO:0003677">
    <property type="term" value="F:DNA binding"/>
    <property type="evidence" value="ECO:0007669"/>
    <property type="project" value="TreeGrafter"/>
</dbReference>
<dbReference type="InterPro" id="IPR014729">
    <property type="entry name" value="Rossmann-like_a/b/a_fold"/>
</dbReference>
<accession>A0A8J4AGM6</accession>
<dbReference type="InterPro" id="IPR005101">
    <property type="entry name" value="Cryptochr/Photolyase_FAD-bd"/>
</dbReference>
<dbReference type="InterPro" id="IPR018394">
    <property type="entry name" value="DNA_photolyase_1_CS_C"/>
</dbReference>
<protein>
    <submittedName>
        <fullName evidence="8">Deoxyribodipyrimidine photo-lyase</fullName>
    </submittedName>
</protein>
<evidence type="ECO:0000256" key="1">
    <source>
        <dbReference type="ARBA" id="ARBA00022630"/>
    </source>
</evidence>
<keyword evidence="9" id="KW-1185">Reference proteome</keyword>
<keyword evidence="2 4" id="KW-0274">FAD</keyword>
<dbReference type="GO" id="GO:0003904">
    <property type="term" value="F:deoxyribodipyrimidine photo-lyase activity"/>
    <property type="evidence" value="ECO:0007669"/>
    <property type="project" value="TreeGrafter"/>
</dbReference>
<dbReference type="PANTHER" id="PTHR11455:SF9">
    <property type="entry name" value="CRYPTOCHROME CIRCADIAN CLOCK 5 ISOFORM X1"/>
    <property type="match status" value="1"/>
</dbReference>
<name>A0A8J4AGM6_9ACTN</name>
<dbReference type="SUPFAM" id="SSF52425">
    <property type="entry name" value="Cryptochrome/photolyase, N-terminal domain"/>
    <property type="match status" value="1"/>
</dbReference>
<gene>
    <name evidence="8" type="ORF">NUM_62000</name>
</gene>
<feature type="binding site" evidence="4">
    <location>
        <begin position="227"/>
        <end position="231"/>
    </location>
    <ligand>
        <name>FAD</name>
        <dbReference type="ChEBI" id="CHEBI:57692"/>
    </ligand>
</feature>
<dbReference type="InterPro" id="IPR036134">
    <property type="entry name" value="Crypto/Photolyase_FAD-like_sf"/>
</dbReference>
<dbReference type="PROSITE" id="PS00394">
    <property type="entry name" value="DNA_PHOTOLYASES_1_1"/>
    <property type="match status" value="1"/>
</dbReference>
<dbReference type="InterPro" id="IPR002081">
    <property type="entry name" value="Cryptochrome/DNA_photolyase_1"/>
</dbReference>
<dbReference type="RefSeq" id="WP_225918975.1">
    <property type="nucleotide sequence ID" value="NZ_BOPO01000128.1"/>
</dbReference>
<comment type="caution">
    <text evidence="8">The sequence shown here is derived from an EMBL/GenBank/DDBJ whole genome shotgun (WGS) entry which is preliminary data.</text>
</comment>
<evidence type="ECO:0000313" key="9">
    <source>
        <dbReference type="Proteomes" id="UP000614996"/>
    </source>
</evidence>
<dbReference type="PANTHER" id="PTHR11455">
    <property type="entry name" value="CRYPTOCHROME"/>
    <property type="match status" value="1"/>
</dbReference>
<comment type="similarity">
    <text evidence="6">Belongs to the DNA photolyase family.</text>
</comment>
<evidence type="ECO:0000259" key="7">
    <source>
        <dbReference type="PROSITE" id="PS51645"/>
    </source>
</evidence>
<evidence type="ECO:0000256" key="4">
    <source>
        <dbReference type="PIRSR" id="PIRSR602081-1"/>
    </source>
</evidence>
<feature type="binding site" evidence="4">
    <location>
        <position position="215"/>
    </location>
    <ligand>
        <name>FAD</name>
        <dbReference type="ChEBI" id="CHEBI:57692"/>
    </ligand>
</feature>
<feature type="site" description="Electron transfer via tryptophanyl radical" evidence="5">
    <location>
        <position position="344"/>
    </location>
</feature>
<dbReference type="GO" id="GO:0071949">
    <property type="term" value="F:FAD binding"/>
    <property type="evidence" value="ECO:0007669"/>
    <property type="project" value="TreeGrafter"/>
</dbReference>
<dbReference type="InterPro" id="IPR006050">
    <property type="entry name" value="DNA_photolyase_N"/>
</dbReference>
<dbReference type="GO" id="GO:0009416">
    <property type="term" value="P:response to light stimulus"/>
    <property type="evidence" value="ECO:0007669"/>
    <property type="project" value="TreeGrafter"/>
</dbReference>
<feature type="site" description="Electron transfer via tryptophanyl radical" evidence="5">
    <location>
        <position position="367"/>
    </location>
</feature>
<dbReference type="Gene3D" id="3.40.50.620">
    <property type="entry name" value="HUPs"/>
    <property type="match status" value="1"/>
</dbReference>
<dbReference type="EMBL" id="BOPO01000128">
    <property type="protein sequence ID" value="GIL30946.1"/>
    <property type="molecule type" value="Genomic_DNA"/>
</dbReference>
<keyword evidence="3 6" id="KW-0157">Chromophore</keyword>
<dbReference type="GO" id="GO:0006139">
    <property type="term" value="P:nucleobase-containing compound metabolic process"/>
    <property type="evidence" value="ECO:0007669"/>
    <property type="project" value="UniProtKB-ARBA"/>
</dbReference>
<keyword evidence="1 4" id="KW-0285">Flavoprotein</keyword>
<dbReference type="Gene3D" id="1.10.579.10">
    <property type="entry name" value="DNA Cyclobutane Dipyrimidine Photolyase, subunit A, domain 3"/>
    <property type="match status" value="1"/>
</dbReference>
<proteinExistence type="inferred from homology"/>